<gene>
    <name evidence="2" type="ORF">LTRI10_LOCUS30106</name>
</gene>
<dbReference type="GO" id="GO:0003723">
    <property type="term" value="F:RNA binding"/>
    <property type="evidence" value="ECO:0007669"/>
    <property type="project" value="InterPro"/>
</dbReference>
<dbReference type="AlphaFoldDB" id="A0AAV2EU45"/>
<dbReference type="EMBL" id="OZ034818">
    <property type="protein sequence ID" value="CAL1389232.1"/>
    <property type="molecule type" value="Genomic_DNA"/>
</dbReference>
<dbReference type="Proteomes" id="UP001497516">
    <property type="component" value="Chromosome 5"/>
</dbReference>
<dbReference type="PANTHER" id="PTHR10388">
    <property type="entry name" value="EUKARYOTIC TRANSLATION INITIATION FACTOR SUI1"/>
    <property type="match status" value="1"/>
</dbReference>
<dbReference type="PROSITE" id="PS51499">
    <property type="entry name" value="APO"/>
    <property type="match status" value="2"/>
</dbReference>
<organism evidence="2 3">
    <name type="scientific">Linum trigynum</name>
    <dbReference type="NCBI Taxonomy" id="586398"/>
    <lineage>
        <taxon>Eukaryota</taxon>
        <taxon>Viridiplantae</taxon>
        <taxon>Streptophyta</taxon>
        <taxon>Embryophyta</taxon>
        <taxon>Tracheophyta</taxon>
        <taxon>Spermatophyta</taxon>
        <taxon>Magnoliopsida</taxon>
        <taxon>eudicotyledons</taxon>
        <taxon>Gunneridae</taxon>
        <taxon>Pentapetalae</taxon>
        <taxon>rosids</taxon>
        <taxon>fabids</taxon>
        <taxon>Malpighiales</taxon>
        <taxon>Linaceae</taxon>
        <taxon>Linum</taxon>
    </lineage>
</organism>
<feature type="domain" description="APO" evidence="1">
    <location>
        <begin position="283"/>
        <end position="368"/>
    </location>
</feature>
<dbReference type="Pfam" id="PF05634">
    <property type="entry name" value="APO_RNA-bind"/>
    <property type="match status" value="2"/>
</dbReference>
<reference evidence="2 3" key="1">
    <citation type="submission" date="2024-04" db="EMBL/GenBank/DDBJ databases">
        <authorList>
            <person name="Fracassetti M."/>
        </authorList>
    </citation>
    <scope>NUCLEOTIDE SEQUENCE [LARGE SCALE GENOMIC DNA]</scope>
</reference>
<name>A0AAV2EU45_9ROSI</name>
<sequence>MQRRRIAEYLHLEKLCTRLIHHRFFCDPPYADVPKPRRDKSERKPYVTPVTELIRRARKEREARKAHPVRMLEDPPHNGLLVPELVHVAHRVYLARESLLSGVAKLLASIPLLICKFCPEVHVGRVGHGIRTCNGPESSTRSATHVWRKGGVHNVVFFPKCFHLHDRVGNARVTHKEKHHVPRIPAILELCIQAGVDLDKYPTKRRTKPVYSVEGRIVDFEEGMMEDDDEQMMTTEKRTTVVRSDCCSVHDLDLKQTSTATMESWFQMLAGVKELMGKYSAWTCGFCPEVQVGPKGHKVRNCRATKHPARDGQHAWQEARIEDLIGPNYVWHVGNLDGPPLENSLKRYYGKAPAVVELCVHGGAAIPDEYQSMMRVDVVPPGRDEVDIVA</sequence>
<evidence type="ECO:0000313" key="3">
    <source>
        <dbReference type="Proteomes" id="UP001497516"/>
    </source>
</evidence>
<feature type="domain" description="APO" evidence="1">
    <location>
        <begin position="114"/>
        <end position="200"/>
    </location>
</feature>
<dbReference type="InterPro" id="IPR023342">
    <property type="entry name" value="APO_dom"/>
</dbReference>
<protein>
    <recommendedName>
        <fullName evidence="1">APO domain-containing protein</fullName>
    </recommendedName>
</protein>
<keyword evidence="3" id="KW-1185">Reference proteome</keyword>
<evidence type="ECO:0000259" key="1">
    <source>
        <dbReference type="PROSITE" id="PS51499"/>
    </source>
</evidence>
<accession>A0AAV2EU45</accession>
<proteinExistence type="predicted"/>
<evidence type="ECO:0000313" key="2">
    <source>
        <dbReference type="EMBL" id="CAL1389232.1"/>
    </source>
</evidence>